<name>M2TDC8_9SPHN</name>
<keyword evidence="1" id="KW-0812">Transmembrane</keyword>
<reference evidence="2 3" key="1">
    <citation type="journal article" date="2013" name="Genome Announc.">
        <title>Draft Genome Sequence of Strain JLT2015T, Belonging to the Family Sphingomonadaceae of the Alphaproteobacteria.</title>
        <authorList>
            <person name="Tang K."/>
            <person name="Liu K."/>
            <person name="Li S."/>
            <person name="Jiao N."/>
        </authorList>
    </citation>
    <scope>NUCLEOTIDE SEQUENCE [LARGE SCALE GENOMIC DNA]</scope>
    <source>
        <strain evidence="2 3">JLT2015</strain>
    </source>
</reference>
<sequence length="115" mass="12164">MTEPRPDELPLEARLAAARKRAAGDPDPRQVAGSALARGSRHALELVAGVLVGAGLGYWLDGLTGWSPVFLIGGFLLGLAAGFTNLLRVVQAEQAKFSQTDLEALPVVEDDEEEV</sequence>
<dbReference type="AlphaFoldDB" id="M2TDC8"/>
<proteinExistence type="predicted"/>
<dbReference type="Proteomes" id="UP000011717">
    <property type="component" value="Unassembled WGS sequence"/>
</dbReference>
<protein>
    <recommendedName>
        <fullName evidence="4">ATP synthase protein I</fullName>
    </recommendedName>
</protein>
<dbReference type="RefSeq" id="WP_008599890.1">
    <property type="nucleotide sequence ID" value="NZ_AMRV01000001.1"/>
</dbReference>
<accession>M2TDC8</accession>
<feature type="transmembrane region" description="Helical" evidence="1">
    <location>
        <begin position="66"/>
        <end position="87"/>
    </location>
</feature>
<keyword evidence="3" id="KW-1185">Reference proteome</keyword>
<gene>
    <name evidence="2" type="ORF">C725_0444</name>
</gene>
<dbReference type="EMBL" id="AMRV01000001">
    <property type="protein sequence ID" value="EMD84514.1"/>
    <property type="molecule type" value="Genomic_DNA"/>
</dbReference>
<evidence type="ECO:0008006" key="4">
    <source>
        <dbReference type="Google" id="ProtNLM"/>
    </source>
</evidence>
<comment type="caution">
    <text evidence="2">The sequence shown here is derived from an EMBL/GenBank/DDBJ whole genome shotgun (WGS) entry which is preliminary data.</text>
</comment>
<evidence type="ECO:0000313" key="3">
    <source>
        <dbReference type="Proteomes" id="UP000011717"/>
    </source>
</evidence>
<dbReference type="Pfam" id="PF09527">
    <property type="entry name" value="ATPase_gene1"/>
    <property type="match status" value="1"/>
</dbReference>
<evidence type="ECO:0000256" key="1">
    <source>
        <dbReference type="SAM" id="Phobius"/>
    </source>
</evidence>
<keyword evidence="1" id="KW-1133">Transmembrane helix</keyword>
<keyword evidence="1" id="KW-0472">Membrane</keyword>
<evidence type="ECO:0000313" key="2">
    <source>
        <dbReference type="EMBL" id="EMD84514.1"/>
    </source>
</evidence>
<organism evidence="2 3">
    <name type="scientific">Pacificimonas flava</name>
    <dbReference type="NCBI Taxonomy" id="1234595"/>
    <lineage>
        <taxon>Bacteria</taxon>
        <taxon>Pseudomonadati</taxon>
        <taxon>Pseudomonadota</taxon>
        <taxon>Alphaproteobacteria</taxon>
        <taxon>Sphingomonadales</taxon>
        <taxon>Sphingosinicellaceae</taxon>
        <taxon>Pacificimonas</taxon>
    </lineage>
</organism>
<dbReference type="InterPro" id="IPR032820">
    <property type="entry name" value="ATPase_put"/>
</dbReference>